<sequence length="172" mass="19384">MSQRHQMEMNESPLGVVARYQQRPPIDLDGIAHALGVRVYQMPLGSGVSGQIMRDKVKGGPSGFAIYVNSSEHPNRRRFTFAHELAHFILHRDLIETGVVDDTMYRSAQLSDHYEVQANRMAADILMPVRLVKVWRVRERDLTRLAMLFGVSAQAMQIRLNGIDTGAVNRAS</sequence>
<dbReference type="PANTHER" id="PTHR43236">
    <property type="entry name" value="ANTITOXIN HIGA1"/>
    <property type="match status" value="1"/>
</dbReference>
<protein>
    <recommendedName>
        <fullName evidence="1">IrrE N-terminal-like domain-containing protein</fullName>
    </recommendedName>
</protein>
<accession>A0A1H2BQ89</accession>
<name>A0A1H2BQ89_9BRAD</name>
<proteinExistence type="predicted"/>
<evidence type="ECO:0000313" key="3">
    <source>
        <dbReference type="Proteomes" id="UP000243904"/>
    </source>
</evidence>
<feature type="domain" description="IrrE N-terminal-like" evidence="1">
    <location>
        <begin position="34"/>
        <end position="161"/>
    </location>
</feature>
<dbReference type="Pfam" id="PF06114">
    <property type="entry name" value="Peptidase_M78"/>
    <property type="match status" value="1"/>
</dbReference>
<evidence type="ECO:0000259" key="1">
    <source>
        <dbReference type="Pfam" id="PF06114"/>
    </source>
</evidence>
<dbReference type="AlphaFoldDB" id="A0A1H2BQ89"/>
<dbReference type="Proteomes" id="UP000243904">
    <property type="component" value="Chromosome I"/>
</dbReference>
<dbReference type="InterPro" id="IPR052345">
    <property type="entry name" value="Rad_response_metalloprotease"/>
</dbReference>
<dbReference type="InterPro" id="IPR010359">
    <property type="entry name" value="IrrE_HExxH"/>
</dbReference>
<dbReference type="EMBL" id="LT629750">
    <property type="protein sequence ID" value="SDT60284.1"/>
    <property type="molecule type" value="Genomic_DNA"/>
</dbReference>
<dbReference type="Gene3D" id="1.10.10.2910">
    <property type="match status" value="1"/>
</dbReference>
<dbReference type="PANTHER" id="PTHR43236:SF2">
    <property type="entry name" value="BLL0069 PROTEIN"/>
    <property type="match status" value="1"/>
</dbReference>
<organism evidence="2 3">
    <name type="scientific">Bradyrhizobium canariense</name>
    <dbReference type="NCBI Taxonomy" id="255045"/>
    <lineage>
        <taxon>Bacteria</taxon>
        <taxon>Pseudomonadati</taxon>
        <taxon>Pseudomonadota</taxon>
        <taxon>Alphaproteobacteria</taxon>
        <taxon>Hyphomicrobiales</taxon>
        <taxon>Nitrobacteraceae</taxon>
        <taxon>Bradyrhizobium</taxon>
    </lineage>
</organism>
<reference evidence="3" key="1">
    <citation type="submission" date="2016-10" db="EMBL/GenBank/DDBJ databases">
        <authorList>
            <person name="Varghese N."/>
            <person name="Submissions S."/>
        </authorList>
    </citation>
    <scope>NUCLEOTIDE SEQUENCE [LARGE SCALE GENOMIC DNA]</scope>
    <source>
        <strain evidence="3">GAS369</strain>
    </source>
</reference>
<keyword evidence="3" id="KW-1185">Reference proteome</keyword>
<evidence type="ECO:0000313" key="2">
    <source>
        <dbReference type="EMBL" id="SDT60284.1"/>
    </source>
</evidence>
<gene>
    <name evidence="2" type="ORF">SAMN05444158_7418</name>
</gene>